<feature type="transmembrane region" description="Helical" evidence="8">
    <location>
        <begin position="316"/>
        <end position="336"/>
    </location>
</feature>
<keyword evidence="3 8" id="KW-0812">Transmembrane</keyword>
<reference evidence="13" key="1">
    <citation type="submission" date="2016-03" db="EMBL/GenBank/DDBJ databases">
        <title>Draft genome sequence of Paenibacillus glacialis DSM 22343.</title>
        <authorList>
            <person name="Shin S.-K."/>
            <person name="Yi H."/>
        </authorList>
    </citation>
    <scope>NUCLEOTIDE SEQUENCE [LARGE SCALE GENOMIC DNA]</scope>
    <source>
        <strain evidence="13">NBRC 105008</strain>
    </source>
</reference>
<reference evidence="11" key="2">
    <citation type="submission" date="2016-03" db="EMBL/GenBank/DDBJ databases">
        <authorList>
            <person name="Ploux O."/>
        </authorList>
    </citation>
    <scope>NUCLEOTIDE SEQUENCE</scope>
    <source>
        <strain evidence="11">NBRC 105008</strain>
    </source>
</reference>
<evidence type="ECO:0000256" key="1">
    <source>
        <dbReference type="ARBA" id="ARBA00004141"/>
    </source>
</evidence>
<feature type="transmembrane region" description="Helical" evidence="8">
    <location>
        <begin position="237"/>
        <end position="258"/>
    </location>
</feature>
<feature type="domain" description="Peptidase S54 rhomboid" evidence="9">
    <location>
        <begin position="198"/>
        <end position="333"/>
    </location>
</feature>
<feature type="transmembrane region" description="Helical" evidence="8">
    <location>
        <begin position="264"/>
        <end position="283"/>
    </location>
</feature>
<evidence type="ECO:0000256" key="2">
    <source>
        <dbReference type="ARBA" id="ARBA00009045"/>
    </source>
</evidence>
<dbReference type="InterPro" id="IPR022764">
    <property type="entry name" value="Peptidase_S54_rhomboid_dom"/>
</dbReference>
<dbReference type="EMBL" id="BJVF01000011">
    <property type="protein sequence ID" value="GEL12312.1"/>
    <property type="molecule type" value="Genomic_DNA"/>
</dbReference>
<comment type="similarity">
    <text evidence="2">Belongs to the peptidase S54 family.</text>
</comment>
<evidence type="ECO:0000313" key="14">
    <source>
        <dbReference type="Proteomes" id="UP000182367"/>
    </source>
</evidence>
<dbReference type="GO" id="GO:0006508">
    <property type="term" value="P:proteolysis"/>
    <property type="evidence" value="ECO:0007669"/>
    <property type="project" value="UniProtKB-KW"/>
</dbReference>
<dbReference type="Proteomes" id="UP000182367">
    <property type="component" value="Unassembled WGS sequence"/>
</dbReference>
<dbReference type="GO" id="GO:0016020">
    <property type="term" value="C:membrane"/>
    <property type="evidence" value="ECO:0007669"/>
    <property type="project" value="UniProtKB-SubCell"/>
</dbReference>
<proteinExistence type="inferred from homology"/>
<dbReference type="EMBL" id="FNEO01000011">
    <property type="protein sequence ID" value="SDK06017.1"/>
    <property type="molecule type" value="Genomic_DNA"/>
</dbReference>
<feature type="transmembrane region" description="Helical" evidence="8">
    <location>
        <begin position="290"/>
        <end position="310"/>
    </location>
</feature>
<dbReference type="Proteomes" id="UP000093226">
    <property type="component" value="Unassembled WGS sequence"/>
</dbReference>
<evidence type="ECO:0000259" key="9">
    <source>
        <dbReference type="Pfam" id="PF01694"/>
    </source>
</evidence>
<dbReference type="GO" id="GO:0004252">
    <property type="term" value="F:serine-type endopeptidase activity"/>
    <property type="evidence" value="ECO:0007669"/>
    <property type="project" value="InterPro"/>
</dbReference>
<evidence type="ECO:0000313" key="12">
    <source>
        <dbReference type="EMBL" id="SDK06017.1"/>
    </source>
</evidence>
<dbReference type="SUPFAM" id="SSF144091">
    <property type="entry name" value="Rhomboid-like"/>
    <property type="match status" value="1"/>
</dbReference>
<gene>
    <name evidence="11" type="ORF">FBGL_03660</name>
    <name evidence="10" type="ORF">FGL01_30510</name>
    <name evidence="12" type="ORF">SAMN05192550_3250</name>
</gene>
<evidence type="ECO:0000313" key="15">
    <source>
        <dbReference type="Proteomes" id="UP000321579"/>
    </source>
</evidence>
<evidence type="ECO:0000256" key="8">
    <source>
        <dbReference type="SAM" id="Phobius"/>
    </source>
</evidence>
<dbReference type="STRING" id="551990.SAMN05192550_3250"/>
<dbReference type="Gene3D" id="1.20.1540.10">
    <property type="entry name" value="Rhomboid-like"/>
    <property type="match status" value="1"/>
</dbReference>
<keyword evidence="5 8" id="KW-1133">Transmembrane helix</keyword>
<evidence type="ECO:0000313" key="13">
    <source>
        <dbReference type="Proteomes" id="UP000093226"/>
    </source>
</evidence>
<sequence>MAFGFPASHIQYIPYNHLSRLEFLYYSIKACQKLNWSILAINENELIAETNPKQETWNEKITISFENEDGFILSSSNGNQIYDKGRNLKNTDSFFDVFNDLKKEQPTTTLDQNNITETINSTKESILNATKKEYSVNNFYSFLSIFTPAKGYFITPILIYINFIIFFLMVFSGVNFFKPQLSDIINWGANYNLLTVENQWWRLFSCLFIHLGFFHLLVNCIALGYVGLLIESYLTRLGFLVSYISCGLLASLSTIYWYDKIISAGASGAIFGMYGILLIIILTKSINRKLTSNTITLTIVFIILNIIESFKEGVDGAAHIGGLLSGLFFGFILTILNAKRKVALISISVISLIAIPLLSYNIISKKIYVYQFFEYENKMQEFIDMEKMALEAYNVYVTDEESKKELLYMIESRGIYYWEENIKLMKEADLLYLPQENHKQIKSIIQYCQLRIKLYRTAYLKIKYNSNRYDEELDNLNLKIADVLNKLNKDKKE</sequence>
<keyword evidence="7" id="KW-0175">Coiled coil</keyword>
<accession>A0A1B9DU00</accession>
<evidence type="ECO:0000256" key="5">
    <source>
        <dbReference type="ARBA" id="ARBA00022989"/>
    </source>
</evidence>
<comment type="subcellular location">
    <subcellularLocation>
        <location evidence="1">Membrane</location>
        <topology evidence="1">Multi-pass membrane protein</topology>
    </subcellularLocation>
</comment>
<keyword evidence="6 8" id="KW-0472">Membrane</keyword>
<organism evidence="11 13">
    <name type="scientific">Flavobacterium glycines</name>
    <dbReference type="NCBI Taxonomy" id="551990"/>
    <lineage>
        <taxon>Bacteria</taxon>
        <taxon>Pseudomonadati</taxon>
        <taxon>Bacteroidota</taxon>
        <taxon>Flavobacteriia</taxon>
        <taxon>Flavobacteriales</taxon>
        <taxon>Flavobacteriaceae</taxon>
        <taxon>Flavobacterium</taxon>
    </lineage>
</organism>
<evidence type="ECO:0000256" key="4">
    <source>
        <dbReference type="ARBA" id="ARBA00022801"/>
    </source>
</evidence>
<dbReference type="PANTHER" id="PTHR43731">
    <property type="entry name" value="RHOMBOID PROTEASE"/>
    <property type="match status" value="1"/>
</dbReference>
<dbReference type="OrthoDB" id="9778341at2"/>
<dbReference type="EMBL" id="LVEO01000006">
    <property type="protein sequence ID" value="OCB73146.1"/>
    <property type="molecule type" value="Genomic_DNA"/>
</dbReference>
<dbReference type="AlphaFoldDB" id="A0A1B9DU00"/>
<keyword evidence="14" id="KW-1185">Reference proteome</keyword>
<dbReference type="Proteomes" id="UP000321579">
    <property type="component" value="Unassembled WGS sequence"/>
</dbReference>
<feature type="transmembrane region" description="Helical" evidence="8">
    <location>
        <begin position="200"/>
        <end position="230"/>
    </location>
</feature>
<evidence type="ECO:0000256" key="6">
    <source>
        <dbReference type="ARBA" id="ARBA00023136"/>
    </source>
</evidence>
<dbReference type="InterPro" id="IPR050925">
    <property type="entry name" value="Rhomboid_protease_S54"/>
</dbReference>
<protein>
    <submittedName>
        <fullName evidence="12">Rhomboid protease GluP</fullName>
    </submittedName>
</protein>
<keyword evidence="4" id="KW-0378">Hydrolase</keyword>
<dbReference type="InterPro" id="IPR035952">
    <property type="entry name" value="Rhomboid-like_sf"/>
</dbReference>
<comment type="caution">
    <text evidence="11">The sequence shown here is derived from an EMBL/GenBank/DDBJ whole genome shotgun (WGS) entry which is preliminary data.</text>
</comment>
<dbReference type="RefSeq" id="WP_066325294.1">
    <property type="nucleotide sequence ID" value="NZ_BJVF01000011.1"/>
</dbReference>
<feature type="transmembrane region" description="Helical" evidence="8">
    <location>
        <begin position="157"/>
        <end position="177"/>
    </location>
</feature>
<feature type="transmembrane region" description="Helical" evidence="8">
    <location>
        <begin position="343"/>
        <end position="363"/>
    </location>
</feature>
<reference evidence="10 15" key="4">
    <citation type="submission" date="2019-07" db="EMBL/GenBank/DDBJ databases">
        <title>Whole genome shotgun sequence of Flavobacterium glycines NBRC 105008.</title>
        <authorList>
            <person name="Hosoyama A."/>
            <person name="Uohara A."/>
            <person name="Ohji S."/>
            <person name="Ichikawa N."/>
        </authorList>
    </citation>
    <scope>NUCLEOTIDE SEQUENCE [LARGE SCALE GENOMIC DNA]</scope>
    <source>
        <strain evidence="10 15">NBRC 105008</strain>
    </source>
</reference>
<dbReference type="Pfam" id="PF01694">
    <property type="entry name" value="Rhomboid"/>
    <property type="match status" value="1"/>
</dbReference>
<evidence type="ECO:0000256" key="3">
    <source>
        <dbReference type="ARBA" id="ARBA00022692"/>
    </source>
</evidence>
<evidence type="ECO:0000313" key="11">
    <source>
        <dbReference type="EMBL" id="OCB73146.1"/>
    </source>
</evidence>
<evidence type="ECO:0000256" key="7">
    <source>
        <dbReference type="SAM" id="Coils"/>
    </source>
</evidence>
<reference evidence="12 14" key="3">
    <citation type="submission" date="2016-10" db="EMBL/GenBank/DDBJ databases">
        <authorList>
            <person name="Varghese N."/>
            <person name="Submissions S."/>
        </authorList>
    </citation>
    <scope>NUCLEOTIDE SEQUENCE [LARGE SCALE GENOMIC DNA]</scope>
    <source>
        <strain evidence="12 14">Gm-149</strain>
    </source>
</reference>
<dbReference type="PANTHER" id="PTHR43731:SF14">
    <property type="entry name" value="PRESENILIN-ASSOCIATED RHOMBOID-LIKE PROTEIN, MITOCHONDRIAL"/>
    <property type="match status" value="1"/>
</dbReference>
<name>A0A1B9DU00_9FLAO</name>
<evidence type="ECO:0000313" key="10">
    <source>
        <dbReference type="EMBL" id="GEL12312.1"/>
    </source>
</evidence>
<feature type="coiled-coil region" evidence="7">
    <location>
        <begin position="466"/>
        <end position="493"/>
    </location>
</feature>
<keyword evidence="12" id="KW-0645">Protease</keyword>